<dbReference type="GO" id="GO:0044773">
    <property type="term" value="P:mitotic DNA damage checkpoint signaling"/>
    <property type="evidence" value="ECO:0007669"/>
    <property type="project" value="TreeGrafter"/>
</dbReference>
<dbReference type="InterPro" id="IPR008271">
    <property type="entry name" value="Ser/Thr_kinase_AS"/>
</dbReference>
<protein>
    <recommendedName>
        <fullName evidence="2">Protein kinase domain-containing protein</fullName>
    </recommendedName>
</protein>
<dbReference type="GO" id="GO:0005634">
    <property type="term" value="C:nucleus"/>
    <property type="evidence" value="ECO:0007669"/>
    <property type="project" value="TreeGrafter"/>
</dbReference>
<evidence type="ECO:0000313" key="4">
    <source>
        <dbReference type="Proteomes" id="UP000692954"/>
    </source>
</evidence>
<dbReference type="GO" id="GO:0004674">
    <property type="term" value="F:protein serine/threonine kinase activity"/>
    <property type="evidence" value="ECO:0007669"/>
    <property type="project" value="TreeGrafter"/>
</dbReference>
<evidence type="ECO:0000313" key="3">
    <source>
        <dbReference type="EMBL" id="CAD8058733.1"/>
    </source>
</evidence>
<dbReference type="SMART" id="SM00220">
    <property type="entry name" value="S_TKc"/>
    <property type="match status" value="1"/>
</dbReference>
<dbReference type="OrthoDB" id="193931at2759"/>
<accession>A0A8S1KZY6</accession>
<dbReference type="PANTHER" id="PTHR44167:SF18">
    <property type="entry name" value="PROTEIN KINASE DOMAIN-CONTAINING PROTEIN"/>
    <property type="match status" value="1"/>
</dbReference>
<feature type="compositionally biased region" description="Polar residues" evidence="1">
    <location>
        <begin position="1"/>
        <end position="12"/>
    </location>
</feature>
<dbReference type="PROSITE" id="PS50011">
    <property type="entry name" value="PROTEIN_KINASE_DOM"/>
    <property type="match status" value="1"/>
</dbReference>
<dbReference type="GO" id="GO:0005524">
    <property type="term" value="F:ATP binding"/>
    <property type="evidence" value="ECO:0007669"/>
    <property type="project" value="InterPro"/>
</dbReference>
<proteinExistence type="predicted"/>
<feature type="region of interest" description="Disordered" evidence="1">
    <location>
        <begin position="1"/>
        <end position="26"/>
    </location>
</feature>
<evidence type="ECO:0000256" key="1">
    <source>
        <dbReference type="SAM" id="MobiDB-lite"/>
    </source>
</evidence>
<dbReference type="PROSITE" id="PS00108">
    <property type="entry name" value="PROTEIN_KINASE_ST"/>
    <property type="match status" value="1"/>
</dbReference>
<evidence type="ECO:0000259" key="2">
    <source>
        <dbReference type="PROSITE" id="PS50011"/>
    </source>
</evidence>
<dbReference type="AlphaFoldDB" id="A0A8S1KZY6"/>
<dbReference type="Pfam" id="PF00069">
    <property type="entry name" value="Pkinase"/>
    <property type="match status" value="1"/>
</dbReference>
<keyword evidence="4" id="KW-1185">Reference proteome</keyword>
<feature type="compositionally biased region" description="Basic and acidic residues" evidence="1">
    <location>
        <begin position="13"/>
        <end position="26"/>
    </location>
</feature>
<feature type="domain" description="Protein kinase" evidence="2">
    <location>
        <begin position="100"/>
        <end position="354"/>
    </location>
</feature>
<organism evidence="3 4">
    <name type="scientific">Paramecium sonneborni</name>
    <dbReference type="NCBI Taxonomy" id="65129"/>
    <lineage>
        <taxon>Eukaryota</taxon>
        <taxon>Sar</taxon>
        <taxon>Alveolata</taxon>
        <taxon>Ciliophora</taxon>
        <taxon>Intramacronucleata</taxon>
        <taxon>Oligohymenophorea</taxon>
        <taxon>Peniculida</taxon>
        <taxon>Parameciidae</taxon>
        <taxon>Paramecium</taxon>
    </lineage>
</organism>
<dbReference type="InterPro" id="IPR000719">
    <property type="entry name" value="Prot_kinase_dom"/>
</dbReference>
<dbReference type="PANTHER" id="PTHR44167">
    <property type="entry name" value="OVARIAN-SPECIFIC SERINE/THREONINE-PROTEIN KINASE LOK-RELATED"/>
    <property type="match status" value="1"/>
</dbReference>
<sequence length="387" mass="45348">MKQGEQQGQMDSEFQKSKLQKTERKQHNISFNQLEKNGELFTQNHLQVSLDKIPAEQFETQCQVKSNKQIKKNSSTNSFHNLVTQTQLILTTIKVFHEKYEIIKILKENQQCQIVLCRNIITKECVVAKICTQWQLFGVNSEIKVCKTLQKQPHSKLMKMLEMFTDKDTHIFVYEYMNGGTLFEYMQEKQLKLEESEIRIIFKQLLKALQYLHSLNIIHRDLKLDNIMFKVKGDIKSLKIIDFGYSTLLSDAKGMESRCGTPGYVAPEIYQQSHTYNQLCDIYSLGAIMHVLATGKRIYSFKLTQKKICELNQLNQFQISKNLKCPLLLELITQMLNEPSKRPSAQKCLIHPYFIKLSNLKTSNEQINQQIYKLSFPQFKNPFKYFQ</sequence>
<comment type="caution">
    <text evidence="3">The sequence shown here is derived from an EMBL/GenBank/DDBJ whole genome shotgun (WGS) entry which is preliminary data.</text>
</comment>
<reference evidence="3" key="1">
    <citation type="submission" date="2021-01" db="EMBL/GenBank/DDBJ databases">
        <authorList>
            <consortium name="Genoscope - CEA"/>
            <person name="William W."/>
        </authorList>
    </citation>
    <scope>NUCLEOTIDE SEQUENCE</scope>
</reference>
<dbReference type="GO" id="GO:0005737">
    <property type="term" value="C:cytoplasm"/>
    <property type="evidence" value="ECO:0007669"/>
    <property type="project" value="TreeGrafter"/>
</dbReference>
<dbReference type="EMBL" id="CAJJDN010000012">
    <property type="protein sequence ID" value="CAD8058733.1"/>
    <property type="molecule type" value="Genomic_DNA"/>
</dbReference>
<gene>
    <name evidence="3" type="ORF">PSON_ATCC_30995.1.T0120377</name>
</gene>
<dbReference type="Proteomes" id="UP000692954">
    <property type="component" value="Unassembled WGS sequence"/>
</dbReference>
<name>A0A8S1KZY6_9CILI</name>